<dbReference type="PROSITE" id="PS51257">
    <property type="entry name" value="PROKAR_LIPOPROTEIN"/>
    <property type="match status" value="1"/>
</dbReference>
<gene>
    <name evidence="1" type="ORF">QWZ15_02825</name>
</gene>
<evidence type="ECO:0000313" key="2">
    <source>
        <dbReference type="Proteomes" id="UP001236663"/>
    </source>
</evidence>
<name>A0ABT8C1T5_9BACT</name>
<evidence type="ECO:0008006" key="3">
    <source>
        <dbReference type="Google" id="ProtNLM"/>
    </source>
</evidence>
<keyword evidence="2" id="KW-1185">Reference proteome</keyword>
<proteinExistence type="predicted"/>
<comment type="caution">
    <text evidence="1">The sequence shown here is derived from an EMBL/GenBank/DDBJ whole genome shotgun (WGS) entry which is preliminary data.</text>
</comment>
<organism evidence="1 2">
    <name type="scientific">Cyclobacterium jeungdonense</name>
    <dbReference type="NCBI Taxonomy" id="708087"/>
    <lineage>
        <taxon>Bacteria</taxon>
        <taxon>Pseudomonadati</taxon>
        <taxon>Bacteroidota</taxon>
        <taxon>Cytophagia</taxon>
        <taxon>Cytophagales</taxon>
        <taxon>Cyclobacteriaceae</taxon>
        <taxon>Cyclobacterium</taxon>
    </lineage>
</organism>
<accession>A0ABT8C1T5</accession>
<reference evidence="2" key="1">
    <citation type="journal article" date="2019" name="Int. J. Syst. Evol. Microbiol.">
        <title>The Global Catalogue of Microorganisms (GCM) 10K type strain sequencing project: providing services to taxonomists for standard genome sequencing and annotation.</title>
        <authorList>
            <consortium name="The Broad Institute Genomics Platform"/>
            <consortium name="The Broad Institute Genome Sequencing Center for Infectious Disease"/>
            <person name="Wu L."/>
            <person name="Ma J."/>
        </authorList>
    </citation>
    <scope>NUCLEOTIDE SEQUENCE [LARGE SCALE GENOMIC DNA]</scope>
    <source>
        <strain evidence="2">CECT 7706</strain>
    </source>
</reference>
<sequence length="158" mass="17637">MAGRFYWTILFFVAVMACNGSGSDEPEKTVEELAIEKLAGATGSQTWTIRNGGSVSKDGTLQTDTFTDFEIRFISNNTGKNYITENSNLLFDSNGNWAFEGENYDKIILSGIQPAANREISFTRNQNRLRLEWNVPAPQNARVSALAGFYVFDLVLME</sequence>
<dbReference type="EMBL" id="JAUFQS010000003">
    <property type="protein sequence ID" value="MDN3686753.1"/>
    <property type="molecule type" value="Genomic_DNA"/>
</dbReference>
<dbReference type="Proteomes" id="UP001236663">
    <property type="component" value="Unassembled WGS sequence"/>
</dbReference>
<protein>
    <recommendedName>
        <fullName evidence="3">Lipocalin-like domain-containing protein</fullName>
    </recommendedName>
</protein>
<evidence type="ECO:0000313" key="1">
    <source>
        <dbReference type="EMBL" id="MDN3686753.1"/>
    </source>
</evidence>
<dbReference type="RefSeq" id="WP_240459276.1">
    <property type="nucleotide sequence ID" value="NZ_JAUFQS010000003.1"/>
</dbReference>